<proteinExistence type="predicted"/>
<dbReference type="RefSeq" id="WP_380083043.1">
    <property type="nucleotide sequence ID" value="NZ_JBHSWD010000001.1"/>
</dbReference>
<keyword evidence="1" id="KW-0732">Signal</keyword>
<evidence type="ECO:0008006" key="4">
    <source>
        <dbReference type="Google" id="ProtNLM"/>
    </source>
</evidence>
<keyword evidence="3" id="KW-1185">Reference proteome</keyword>
<evidence type="ECO:0000256" key="1">
    <source>
        <dbReference type="SAM" id="SignalP"/>
    </source>
</evidence>
<sequence length="352" mass="37984">MFRALTCLAALSLGGWAGANAAVPAVPPTALPPSTARPQPAVIQTPLLLAPRPGTLLEFRTVTRLTVDSVKPDLRTRDQNKLPEGVLAAIGDEMFGPESLEELRALLAEDLESGVEQKFFIRVLPPTQAGTVRLALTLLTPKTASEPAQRLSTVHTLSPSGKVLGGEVDRAASSRQQGTALAQLSAEELWIQALAQAGFDPSGIYGVLAGAGEHTDVAQTVSAEAFLASTGLGTEEIEASEVHLRGVTTLQELLPGGSRRYLQVTHIEPWETQLVTREGRRTQRIPMSFEQFETRGISRYRADGLPQELEATVNIIQFLGLPLDPELPFDVTLEVRMHGEQKTRLVQVTEGR</sequence>
<accession>A0ABW1YF16</accession>
<dbReference type="Proteomes" id="UP001596297">
    <property type="component" value="Unassembled WGS sequence"/>
</dbReference>
<comment type="caution">
    <text evidence="2">The sequence shown here is derived from an EMBL/GenBank/DDBJ whole genome shotgun (WGS) entry which is preliminary data.</text>
</comment>
<protein>
    <recommendedName>
        <fullName evidence="4">POTRA domain-containing protein</fullName>
    </recommendedName>
</protein>
<evidence type="ECO:0000313" key="2">
    <source>
        <dbReference type="EMBL" id="MFC6592028.1"/>
    </source>
</evidence>
<dbReference type="EMBL" id="JBHSWD010000001">
    <property type="protein sequence ID" value="MFC6592028.1"/>
    <property type="molecule type" value="Genomic_DNA"/>
</dbReference>
<feature type="signal peptide" evidence="1">
    <location>
        <begin position="1"/>
        <end position="21"/>
    </location>
</feature>
<reference evidence="3" key="1">
    <citation type="journal article" date="2019" name="Int. J. Syst. Evol. Microbiol.">
        <title>The Global Catalogue of Microorganisms (GCM) 10K type strain sequencing project: providing services to taxonomists for standard genome sequencing and annotation.</title>
        <authorList>
            <consortium name="The Broad Institute Genomics Platform"/>
            <consortium name="The Broad Institute Genome Sequencing Center for Infectious Disease"/>
            <person name="Wu L."/>
            <person name="Ma J."/>
        </authorList>
    </citation>
    <scope>NUCLEOTIDE SEQUENCE [LARGE SCALE GENOMIC DNA]</scope>
    <source>
        <strain evidence="3">CGMCC 1.15772</strain>
    </source>
</reference>
<name>A0ABW1YF16_9DEIO</name>
<organism evidence="2 3">
    <name type="scientific">Deinococcus lacus</name>
    <dbReference type="NCBI Taxonomy" id="392561"/>
    <lineage>
        <taxon>Bacteria</taxon>
        <taxon>Thermotogati</taxon>
        <taxon>Deinococcota</taxon>
        <taxon>Deinococci</taxon>
        <taxon>Deinococcales</taxon>
        <taxon>Deinococcaceae</taxon>
        <taxon>Deinococcus</taxon>
    </lineage>
</organism>
<feature type="chain" id="PRO_5046400106" description="POTRA domain-containing protein" evidence="1">
    <location>
        <begin position="22"/>
        <end position="352"/>
    </location>
</feature>
<gene>
    <name evidence="2" type="ORF">ACFP81_08470</name>
</gene>
<evidence type="ECO:0000313" key="3">
    <source>
        <dbReference type="Proteomes" id="UP001596297"/>
    </source>
</evidence>